<dbReference type="Proteomes" id="UP000470777">
    <property type="component" value="Unassembled WGS sequence"/>
</dbReference>
<evidence type="ECO:0000259" key="4">
    <source>
        <dbReference type="PROSITE" id="PS51898"/>
    </source>
</evidence>
<dbReference type="SUPFAM" id="SSF56349">
    <property type="entry name" value="DNA breaking-rejoining enzymes"/>
    <property type="match status" value="1"/>
</dbReference>
<protein>
    <submittedName>
        <fullName evidence="5">Site-specific integrase</fullName>
    </submittedName>
</protein>
<dbReference type="GO" id="GO:0015074">
    <property type="term" value="P:DNA integration"/>
    <property type="evidence" value="ECO:0007669"/>
    <property type="project" value="InterPro"/>
</dbReference>
<dbReference type="EMBL" id="WDAG01000003">
    <property type="protein sequence ID" value="KAB6662514.1"/>
    <property type="molecule type" value="Genomic_DNA"/>
</dbReference>
<feature type="domain" description="Tyr recombinase" evidence="4">
    <location>
        <begin position="214"/>
        <end position="387"/>
    </location>
</feature>
<dbReference type="InterPro" id="IPR050090">
    <property type="entry name" value="Tyrosine_recombinase_XerCD"/>
</dbReference>
<accession>A0A6I1BRR5</accession>
<dbReference type="Pfam" id="PF00589">
    <property type="entry name" value="Phage_integrase"/>
    <property type="match status" value="1"/>
</dbReference>
<evidence type="ECO:0000256" key="2">
    <source>
        <dbReference type="ARBA" id="ARBA00023125"/>
    </source>
</evidence>
<dbReference type="InterPro" id="IPR025269">
    <property type="entry name" value="SAM-like_dom"/>
</dbReference>
<dbReference type="PANTHER" id="PTHR30349">
    <property type="entry name" value="PHAGE INTEGRASE-RELATED"/>
    <property type="match status" value="1"/>
</dbReference>
<dbReference type="GO" id="GO:0003677">
    <property type="term" value="F:DNA binding"/>
    <property type="evidence" value="ECO:0007669"/>
    <property type="project" value="UniProtKB-KW"/>
</dbReference>
<evidence type="ECO:0000313" key="8">
    <source>
        <dbReference type="Proteomes" id="UP000437380"/>
    </source>
</evidence>
<evidence type="ECO:0000313" key="7">
    <source>
        <dbReference type="EMBL" id="KAB6702833.1"/>
    </source>
</evidence>
<dbReference type="InterPro" id="IPR010998">
    <property type="entry name" value="Integrase_recombinase_N"/>
</dbReference>
<dbReference type="RefSeq" id="WP_118687258.1">
    <property type="nucleotide sequence ID" value="NZ_JABDSE010000002.1"/>
</dbReference>
<comment type="caution">
    <text evidence="5">The sequence shown here is derived from an EMBL/GenBank/DDBJ whole genome shotgun (WGS) entry which is preliminary data.</text>
</comment>
<comment type="similarity">
    <text evidence="1">Belongs to the 'phage' integrase family.</text>
</comment>
<dbReference type="Proteomes" id="UP000437380">
    <property type="component" value="Unassembled WGS sequence"/>
</dbReference>
<dbReference type="Proteomes" id="UP000470952">
    <property type="component" value="Unassembled WGS sequence"/>
</dbReference>
<name>A0A6I1BRR5_PHOVU</name>
<dbReference type="InterPro" id="IPR035386">
    <property type="entry name" value="Arm-DNA-bind_5"/>
</dbReference>
<organism evidence="5 10">
    <name type="scientific">Phocaeicola vulgatus</name>
    <name type="common">Bacteroides vulgatus</name>
    <dbReference type="NCBI Taxonomy" id="821"/>
    <lineage>
        <taxon>Bacteria</taxon>
        <taxon>Pseudomonadati</taxon>
        <taxon>Bacteroidota</taxon>
        <taxon>Bacteroidia</taxon>
        <taxon>Bacteroidales</taxon>
        <taxon>Bacteroidaceae</taxon>
        <taxon>Phocaeicola</taxon>
    </lineage>
</organism>
<gene>
    <name evidence="7" type="ORF">GAY17_02895</name>
    <name evidence="5" type="ORF">GAZ76_03545</name>
    <name evidence="6" type="ORF">GAZ92_02980</name>
</gene>
<proteinExistence type="inferred from homology"/>
<reference evidence="8 9" key="1">
    <citation type="journal article" date="2019" name="Nat. Med.">
        <title>A library of human gut bacterial isolates paired with longitudinal multiomics data enables mechanistic microbiome research.</title>
        <authorList>
            <person name="Poyet M."/>
            <person name="Groussin M."/>
            <person name="Gibbons S.M."/>
            <person name="Avila-Pacheco J."/>
            <person name="Jiang X."/>
            <person name="Kearney S.M."/>
            <person name="Perrotta A.R."/>
            <person name="Berdy B."/>
            <person name="Zhao S."/>
            <person name="Lieberman T.D."/>
            <person name="Swanson P.K."/>
            <person name="Smith M."/>
            <person name="Roesemann S."/>
            <person name="Alexander J.E."/>
            <person name="Rich S.A."/>
            <person name="Livny J."/>
            <person name="Vlamakis H."/>
            <person name="Clish C."/>
            <person name="Bullock K."/>
            <person name="Deik A."/>
            <person name="Scott J."/>
            <person name="Pierce K.A."/>
            <person name="Xavier R.J."/>
            <person name="Alm E.J."/>
        </authorList>
    </citation>
    <scope>NUCLEOTIDE SEQUENCE [LARGE SCALE GENOMIC DNA]</scope>
    <source>
        <strain evidence="7 8">BIOML-A82</strain>
        <strain evidence="6 9">BIOML-A85</strain>
        <strain evidence="5 10">BIOML-A93</strain>
    </source>
</reference>
<dbReference type="Pfam" id="PF13102">
    <property type="entry name" value="Phage_int_SAM_5"/>
    <property type="match status" value="1"/>
</dbReference>
<dbReference type="PROSITE" id="PS51898">
    <property type="entry name" value="TYR_RECOMBINASE"/>
    <property type="match status" value="1"/>
</dbReference>
<dbReference type="EMBL" id="WCZV01000003">
    <property type="protein sequence ID" value="KAB6702833.1"/>
    <property type="molecule type" value="Genomic_DNA"/>
</dbReference>
<evidence type="ECO:0000313" key="10">
    <source>
        <dbReference type="Proteomes" id="UP000470952"/>
    </source>
</evidence>
<evidence type="ECO:0000313" key="9">
    <source>
        <dbReference type="Proteomes" id="UP000470777"/>
    </source>
</evidence>
<evidence type="ECO:0000313" key="6">
    <source>
        <dbReference type="EMBL" id="KAB6695953.1"/>
    </source>
</evidence>
<dbReference type="EMBL" id="WCZY01000003">
    <property type="protein sequence ID" value="KAB6695953.1"/>
    <property type="molecule type" value="Genomic_DNA"/>
</dbReference>
<dbReference type="InterPro" id="IPR011010">
    <property type="entry name" value="DNA_brk_join_enz"/>
</dbReference>
<dbReference type="Pfam" id="PF17293">
    <property type="entry name" value="Arm-DNA-bind_5"/>
    <property type="match status" value="1"/>
</dbReference>
<dbReference type="GO" id="GO:0006310">
    <property type="term" value="P:DNA recombination"/>
    <property type="evidence" value="ECO:0007669"/>
    <property type="project" value="UniProtKB-KW"/>
</dbReference>
<dbReference type="Gene3D" id="1.10.443.10">
    <property type="entry name" value="Intergrase catalytic core"/>
    <property type="match status" value="1"/>
</dbReference>
<sequence length="414" mass="48249">MRSTYKQLYYINRGKVKADGTTSIMCRITIDGKAAALSTGLYCRPEEWNSKKGEVKNNRLNGMLCEYKKRVDKTYAELLKVNGVISAELLKIAMTGTADIPKYILQAGEVERENLKIRSIQIDSTSSYRQSKMYHYYLGEYIRSLGKEDMLFTDITEEFGINYILYLKTNYPHKPSYRNHCLCWLKRLVYLAVDNGILRYNPLDDIKYEKKAPTKLMYISKKQLQEIMSSPKPDPLQELARRTFIFSCFCGLAYVDVRNLYPHHIGTTAEGRKYIRTYRKKTSVESFIPLHPVAEQIIYLYNTTDDSKPIFPLPRRDMIWFEIHELGFSHQFKHNLSYHQSRHTFGTLMVSAGVPMESISKMMGHTNIRTTQGYAKVTDDKISEDMDKLIEKRISFTSHLDKNQYNSVVEKRNI</sequence>
<keyword evidence="2" id="KW-0238">DNA-binding</keyword>
<dbReference type="Gene3D" id="1.10.150.130">
    <property type="match status" value="1"/>
</dbReference>
<dbReference type="CDD" id="cd01185">
    <property type="entry name" value="INTN1_C_like"/>
    <property type="match status" value="1"/>
</dbReference>
<dbReference type="PANTHER" id="PTHR30349:SF64">
    <property type="entry name" value="PROPHAGE INTEGRASE INTD-RELATED"/>
    <property type="match status" value="1"/>
</dbReference>
<dbReference type="AlphaFoldDB" id="A0A6I1BRR5"/>
<evidence type="ECO:0000256" key="3">
    <source>
        <dbReference type="ARBA" id="ARBA00023172"/>
    </source>
</evidence>
<dbReference type="InterPro" id="IPR013762">
    <property type="entry name" value="Integrase-like_cat_sf"/>
</dbReference>
<keyword evidence="3" id="KW-0233">DNA recombination</keyword>
<evidence type="ECO:0000256" key="1">
    <source>
        <dbReference type="ARBA" id="ARBA00008857"/>
    </source>
</evidence>
<evidence type="ECO:0000313" key="5">
    <source>
        <dbReference type="EMBL" id="KAB6662514.1"/>
    </source>
</evidence>
<dbReference type="InterPro" id="IPR002104">
    <property type="entry name" value="Integrase_catalytic"/>
</dbReference>